<name>A0A0F9APV6_9ZZZZ</name>
<comment type="caution">
    <text evidence="2">The sequence shown here is derived from an EMBL/GenBank/DDBJ whole genome shotgun (WGS) entry which is preliminary data.</text>
</comment>
<evidence type="ECO:0000259" key="1">
    <source>
        <dbReference type="Pfam" id="PF12728"/>
    </source>
</evidence>
<reference evidence="2" key="1">
    <citation type="journal article" date="2015" name="Nature">
        <title>Complex archaea that bridge the gap between prokaryotes and eukaryotes.</title>
        <authorList>
            <person name="Spang A."/>
            <person name="Saw J.H."/>
            <person name="Jorgensen S.L."/>
            <person name="Zaremba-Niedzwiedzka K."/>
            <person name="Martijn J."/>
            <person name="Lind A.E."/>
            <person name="van Eijk R."/>
            <person name="Schleper C."/>
            <person name="Guy L."/>
            <person name="Ettema T.J."/>
        </authorList>
    </citation>
    <scope>NUCLEOTIDE SEQUENCE</scope>
</reference>
<evidence type="ECO:0000313" key="2">
    <source>
        <dbReference type="EMBL" id="KKK74246.1"/>
    </source>
</evidence>
<dbReference type="Pfam" id="PF12728">
    <property type="entry name" value="HTH_17"/>
    <property type="match status" value="1"/>
</dbReference>
<dbReference type="InterPro" id="IPR041657">
    <property type="entry name" value="HTH_17"/>
</dbReference>
<gene>
    <name evidence="2" type="ORF">LCGC14_2885690</name>
</gene>
<feature type="non-terminal residue" evidence="2">
    <location>
        <position position="215"/>
    </location>
</feature>
<dbReference type="GO" id="GO:0003677">
    <property type="term" value="F:DNA binding"/>
    <property type="evidence" value="ECO:0007669"/>
    <property type="project" value="InterPro"/>
</dbReference>
<proteinExistence type="predicted"/>
<dbReference type="InterPro" id="IPR010093">
    <property type="entry name" value="SinI_DNA-bd"/>
</dbReference>
<dbReference type="EMBL" id="LAZR01056411">
    <property type="protein sequence ID" value="KKK74246.1"/>
    <property type="molecule type" value="Genomic_DNA"/>
</dbReference>
<sequence>MAEWLNADEAADYLGISSSNLYSLAQQGRIPGHKLGKMWRLNKKELDSWIRANKPINEFFMSAETSIESNDLLRDPQREGHDAAQAFFESGGEKAIMQLPVGCGKSGLISVLPFGISEGRVLVIAPNLTIRRELQKVLDITNKRACFWNKCRILTPEVMSAGPYIAVLDGKDDTEATDAFDLAGNRHFAVDVATISGGVTTFVCTVQQSFDGGTT</sequence>
<dbReference type="InterPro" id="IPR009061">
    <property type="entry name" value="DNA-bd_dom_put_sf"/>
</dbReference>
<protein>
    <recommendedName>
        <fullName evidence="1">Helix-turn-helix domain-containing protein</fullName>
    </recommendedName>
</protein>
<organism evidence="2">
    <name type="scientific">marine sediment metagenome</name>
    <dbReference type="NCBI Taxonomy" id="412755"/>
    <lineage>
        <taxon>unclassified sequences</taxon>
        <taxon>metagenomes</taxon>
        <taxon>ecological metagenomes</taxon>
    </lineage>
</organism>
<dbReference type="NCBIfam" id="TIGR01764">
    <property type="entry name" value="excise"/>
    <property type="match status" value="1"/>
</dbReference>
<accession>A0A0F9APV6</accession>
<feature type="domain" description="Helix-turn-helix" evidence="1">
    <location>
        <begin position="4"/>
        <end position="53"/>
    </location>
</feature>
<dbReference type="AlphaFoldDB" id="A0A0F9APV6"/>
<dbReference type="SUPFAM" id="SSF46955">
    <property type="entry name" value="Putative DNA-binding domain"/>
    <property type="match status" value="1"/>
</dbReference>